<organism evidence="1">
    <name type="scientific">Anguilla anguilla</name>
    <name type="common">European freshwater eel</name>
    <name type="synonym">Muraena anguilla</name>
    <dbReference type="NCBI Taxonomy" id="7936"/>
    <lineage>
        <taxon>Eukaryota</taxon>
        <taxon>Metazoa</taxon>
        <taxon>Chordata</taxon>
        <taxon>Craniata</taxon>
        <taxon>Vertebrata</taxon>
        <taxon>Euteleostomi</taxon>
        <taxon>Actinopterygii</taxon>
        <taxon>Neopterygii</taxon>
        <taxon>Teleostei</taxon>
        <taxon>Anguilliformes</taxon>
        <taxon>Anguillidae</taxon>
        <taxon>Anguilla</taxon>
    </lineage>
</organism>
<protein>
    <submittedName>
        <fullName evidence="1">Uncharacterized protein</fullName>
    </submittedName>
</protein>
<sequence length="60" mass="6812">MTIILIMRSFRHCPPYSALHAPAPSGRRRVSSRRETRVSCMSLSQLKEKNNEHNGIACCL</sequence>
<dbReference type="AlphaFoldDB" id="A0A0E9PWA1"/>
<accession>A0A0E9PWA1</accession>
<reference evidence="1" key="1">
    <citation type="submission" date="2014-11" db="EMBL/GenBank/DDBJ databases">
        <authorList>
            <person name="Amaro Gonzalez C."/>
        </authorList>
    </citation>
    <scope>NUCLEOTIDE SEQUENCE</scope>
</reference>
<name>A0A0E9PWA1_ANGAN</name>
<dbReference type="EMBL" id="GBXM01099691">
    <property type="protein sequence ID" value="JAH08886.1"/>
    <property type="molecule type" value="Transcribed_RNA"/>
</dbReference>
<evidence type="ECO:0000313" key="1">
    <source>
        <dbReference type="EMBL" id="JAH08886.1"/>
    </source>
</evidence>
<reference evidence="1" key="2">
    <citation type="journal article" date="2015" name="Fish Shellfish Immunol.">
        <title>Early steps in the European eel (Anguilla anguilla)-Vibrio vulnificus interaction in the gills: Role of the RtxA13 toxin.</title>
        <authorList>
            <person name="Callol A."/>
            <person name="Pajuelo D."/>
            <person name="Ebbesson L."/>
            <person name="Teles M."/>
            <person name="MacKenzie S."/>
            <person name="Amaro C."/>
        </authorList>
    </citation>
    <scope>NUCLEOTIDE SEQUENCE</scope>
</reference>
<proteinExistence type="predicted"/>